<accession>A0A1B6CM57</accession>
<dbReference type="EMBL" id="GEDC01023457">
    <property type="protein sequence ID" value="JAS13841.1"/>
    <property type="molecule type" value="Transcribed_RNA"/>
</dbReference>
<reference evidence="2" key="1">
    <citation type="submission" date="2015-12" db="EMBL/GenBank/DDBJ databases">
        <title>De novo transcriptome assembly of four potential Pierce s Disease insect vectors from Arizona vineyards.</title>
        <authorList>
            <person name="Tassone E.E."/>
        </authorList>
    </citation>
    <scope>NUCLEOTIDE SEQUENCE</scope>
</reference>
<gene>
    <name evidence="2" type="ORF">g.11765</name>
    <name evidence="1" type="ORF">g.11766</name>
    <name evidence="3" type="ORF">g.11768</name>
</gene>
<evidence type="ECO:0000313" key="2">
    <source>
        <dbReference type="EMBL" id="JAS14554.1"/>
    </source>
</evidence>
<dbReference type="AlphaFoldDB" id="A0A1B6CM57"/>
<dbReference type="EMBL" id="GEDC01001150">
    <property type="protein sequence ID" value="JAS36148.1"/>
    <property type="molecule type" value="Transcribed_RNA"/>
</dbReference>
<evidence type="ECO:0000313" key="1">
    <source>
        <dbReference type="EMBL" id="JAS13841.1"/>
    </source>
</evidence>
<evidence type="ECO:0000313" key="3">
    <source>
        <dbReference type="EMBL" id="JAS36148.1"/>
    </source>
</evidence>
<dbReference type="EMBL" id="GEDC01022744">
    <property type="protein sequence ID" value="JAS14554.1"/>
    <property type="molecule type" value="Transcribed_RNA"/>
</dbReference>
<protein>
    <submittedName>
        <fullName evidence="2">Uncharacterized protein</fullName>
    </submittedName>
</protein>
<sequence>MDTFVTTYGKDYRWPYVRSMSVRAEAPCLTTHPHSVRQQLTVPGCECASISQPPKVLGPDTFAKNWCKPGPSPPLLLPVVYYSEDSPVRCDTVKLDESNAYLKQLYEKYPYLYKIIQSAPPDELVRRIQRARHITTYQADYDHIGDGTSDNYDSIVTQAFEVIDPCVRQKIEEIQTGRHVRPKILTKSLDHRELKRLREKKDDEGARHGHHEKLGKSGISEYMDSISKTGGIIIKKKLLYRTKSNK</sequence>
<organism evidence="2">
    <name type="scientific">Clastoptera arizonana</name>
    <name type="common">Arizona spittle bug</name>
    <dbReference type="NCBI Taxonomy" id="38151"/>
    <lineage>
        <taxon>Eukaryota</taxon>
        <taxon>Metazoa</taxon>
        <taxon>Ecdysozoa</taxon>
        <taxon>Arthropoda</taxon>
        <taxon>Hexapoda</taxon>
        <taxon>Insecta</taxon>
        <taxon>Pterygota</taxon>
        <taxon>Neoptera</taxon>
        <taxon>Paraneoptera</taxon>
        <taxon>Hemiptera</taxon>
        <taxon>Auchenorrhyncha</taxon>
        <taxon>Cercopoidea</taxon>
        <taxon>Clastopteridae</taxon>
        <taxon>Clastoptera</taxon>
    </lineage>
</organism>
<proteinExistence type="predicted"/>
<name>A0A1B6CM57_9HEMI</name>